<organism evidence="1 2">
    <name type="scientific">Paraburkholderia antibiotica</name>
    <dbReference type="NCBI Taxonomy" id="2728839"/>
    <lineage>
        <taxon>Bacteria</taxon>
        <taxon>Pseudomonadati</taxon>
        <taxon>Pseudomonadota</taxon>
        <taxon>Betaproteobacteria</taxon>
        <taxon>Burkholderiales</taxon>
        <taxon>Burkholderiaceae</taxon>
        <taxon>Paraburkholderia</taxon>
    </lineage>
</organism>
<proteinExistence type="predicted"/>
<gene>
    <name evidence="1" type="ORF">HHL14_24790</name>
</gene>
<dbReference type="AlphaFoldDB" id="A0A7Y0A035"/>
<comment type="caution">
    <text evidence="1">The sequence shown here is derived from an EMBL/GenBank/DDBJ whole genome shotgun (WGS) entry which is preliminary data.</text>
</comment>
<keyword evidence="2" id="KW-1185">Reference proteome</keyword>
<reference evidence="1 2" key="1">
    <citation type="submission" date="2020-04" db="EMBL/GenBank/DDBJ databases">
        <title>Paraburkholderia sp. G-4-1-8 isolated from soil.</title>
        <authorList>
            <person name="Dahal R.H."/>
        </authorList>
    </citation>
    <scope>NUCLEOTIDE SEQUENCE [LARGE SCALE GENOMIC DNA]</scope>
    <source>
        <strain evidence="1 2">G-4-1-8</strain>
    </source>
</reference>
<name>A0A7Y0A035_9BURK</name>
<dbReference type="Proteomes" id="UP000583127">
    <property type="component" value="Unassembled WGS sequence"/>
</dbReference>
<sequence>MSATSHQGLIVETATGQRARLCVVSDDGEIISGDVAADAWRVAVGAYREFLVGSGHLEVHARPPGQVDKT</sequence>
<evidence type="ECO:0000313" key="2">
    <source>
        <dbReference type="Proteomes" id="UP000583127"/>
    </source>
</evidence>
<protein>
    <submittedName>
        <fullName evidence="1">Uncharacterized protein</fullName>
    </submittedName>
</protein>
<dbReference type="EMBL" id="JABBFZ010000017">
    <property type="protein sequence ID" value="NML34033.1"/>
    <property type="molecule type" value="Genomic_DNA"/>
</dbReference>
<evidence type="ECO:0000313" key="1">
    <source>
        <dbReference type="EMBL" id="NML34033.1"/>
    </source>
</evidence>
<accession>A0A7Y0A035</accession>